<dbReference type="Proteomes" id="UP001497392">
    <property type="component" value="Unassembled WGS sequence"/>
</dbReference>
<proteinExistence type="predicted"/>
<accession>A0ABP1GE38</accession>
<name>A0ABP1GE38_9CHLO</name>
<organism evidence="1 2">
    <name type="scientific">Coccomyxa viridis</name>
    <dbReference type="NCBI Taxonomy" id="1274662"/>
    <lineage>
        <taxon>Eukaryota</taxon>
        <taxon>Viridiplantae</taxon>
        <taxon>Chlorophyta</taxon>
        <taxon>core chlorophytes</taxon>
        <taxon>Trebouxiophyceae</taxon>
        <taxon>Trebouxiophyceae incertae sedis</taxon>
        <taxon>Coccomyxaceae</taxon>
        <taxon>Coccomyxa</taxon>
    </lineage>
</organism>
<comment type="caution">
    <text evidence="1">The sequence shown here is derived from an EMBL/GenBank/DDBJ whole genome shotgun (WGS) entry which is preliminary data.</text>
</comment>
<dbReference type="EMBL" id="CAXHTA020000017">
    <property type="protein sequence ID" value="CAL5228028.1"/>
    <property type="molecule type" value="Genomic_DNA"/>
</dbReference>
<gene>
    <name evidence="1" type="primary">g11091</name>
    <name evidence="1" type="ORF">VP750_LOCUS9934</name>
</gene>
<protein>
    <submittedName>
        <fullName evidence="1">G11091 protein</fullName>
    </submittedName>
</protein>
<sequence>MIARTKLKERARPKRDQEPYKLCLLEEDSSRRACTMLTQSLSLGTYAYKGRHTMPMFLASMVKGRHEPIRDIGDSLKFLFDEPWLHPDFCPFTAGPHWLGGYNMVTTGMKLCEPLTKKQQTGGPWVETMHHAIRSFPSPRAAVECFRLMLPPWDADRGLHSWTQIKAGLEKQRAPTLSPGQELWAVYVLVVSRHMFAAQLVDMRAPRVQQTSVDPATSWPNGRDSLSTTAESLMTSLSTSIDETGTTCQCSFCGKGWNSKSDDRKQKPQVEDPWTSEFLKYKELGFSHEEVGMPLGVLGPDADQDSQFLDFCKHYRELRSMSFPAATIAGSLVSHNCDIAAATEACLAAQ</sequence>
<evidence type="ECO:0000313" key="1">
    <source>
        <dbReference type="EMBL" id="CAL5228028.1"/>
    </source>
</evidence>
<keyword evidence="2" id="KW-1185">Reference proteome</keyword>
<evidence type="ECO:0000313" key="2">
    <source>
        <dbReference type="Proteomes" id="UP001497392"/>
    </source>
</evidence>
<reference evidence="1 2" key="1">
    <citation type="submission" date="2024-06" db="EMBL/GenBank/DDBJ databases">
        <authorList>
            <person name="Kraege A."/>
            <person name="Thomma B."/>
        </authorList>
    </citation>
    <scope>NUCLEOTIDE SEQUENCE [LARGE SCALE GENOMIC DNA]</scope>
</reference>